<proteinExistence type="predicted"/>
<dbReference type="Gene3D" id="3.30.160.60">
    <property type="entry name" value="Classic Zinc Finger"/>
    <property type="match status" value="1"/>
</dbReference>
<gene>
    <name evidence="1" type="ORF">LSINAPIS_LOCUS15348</name>
</gene>
<organism evidence="1 2">
    <name type="scientific">Leptidea sinapis</name>
    <dbReference type="NCBI Taxonomy" id="189913"/>
    <lineage>
        <taxon>Eukaryota</taxon>
        <taxon>Metazoa</taxon>
        <taxon>Ecdysozoa</taxon>
        <taxon>Arthropoda</taxon>
        <taxon>Hexapoda</taxon>
        <taxon>Insecta</taxon>
        <taxon>Pterygota</taxon>
        <taxon>Neoptera</taxon>
        <taxon>Endopterygota</taxon>
        <taxon>Lepidoptera</taxon>
        <taxon>Glossata</taxon>
        <taxon>Ditrysia</taxon>
        <taxon>Papilionoidea</taxon>
        <taxon>Pieridae</taxon>
        <taxon>Dismorphiinae</taxon>
        <taxon>Leptidea</taxon>
    </lineage>
</organism>
<accession>A0A5E4R5P0</accession>
<dbReference type="AlphaFoldDB" id="A0A5E4R5P0"/>
<reference evidence="1 2" key="1">
    <citation type="submission" date="2017-07" db="EMBL/GenBank/DDBJ databases">
        <authorList>
            <person name="Talla V."/>
            <person name="Backstrom N."/>
        </authorList>
    </citation>
    <scope>NUCLEOTIDE SEQUENCE [LARGE SCALE GENOMIC DNA]</scope>
</reference>
<evidence type="ECO:0000313" key="1">
    <source>
        <dbReference type="EMBL" id="VVD05894.1"/>
    </source>
</evidence>
<keyword evidence="2" id="KW-1185">Reference proteome</keyword>
<evidence type="ECO:0000313" key="2">
    <source>
        <dbReference type="Proteomes" id="UP000324832"/>
    </source>
</evidence>
<protein>
    <recommendedName>
        <fullName evidence="3">C2H2-type domain-containing protein</fullName>
    </recommendedName>
</protein>
<dbReference type="EMBL" id="FZQP02007036">
    <property type="protein sequence ID" value="VVD05894.1"/>
    <property type="molecule type" value="Genomic_DNA"/>
</dbReference>
<dbReference type="Proteomes" id="UP000324832">
    <property type="component" value="Unassembled WGS sequence"/>
</dbReference>
<name>A0A5E4R5P0_9NEOP</name>
<sequence length="246" mass="28161">MDSKDDTFIIIVGNDEEIPDIISKYQNLPVPKTEIKDEPVDNDMEEETYDANEYSQLKVPLEPFYDLITSTPRWSRTKEKTVVSFIEKLKESCPELNDDKMLVEVLAHIMKETKPPILPAGYFTRNGNMFNCSLCGAPETNEPAIGRHYQRTHGVRYLFCFACGADFRSTTNLYKHEKRCNAPDIVPVLMARAQQIGNKARSRPFLQRYATTNLYKHEKRCNAPDIVPVLKARAQQIGNKARSQTV</sequence>
<evidence type="ECO:0008006" key="3">
    <source>
        <dbReference type="Google" id="ProtNLM"/>
    </source>
</evidence>